<feature type="transmembrane region" description="Helical" evidence="8">
    <location>
        <begin position="258"/>
        <end position="285"/>
    </location>
</feature>
<feature type="transmembrane region" description="Helical" evidence="8">
    <location>
        <begin position="144"/>
        <end position="166"/>
    </location>
</feature>
<reference evidence="10" key="1">
    <citation type="submission" date="2017-09" db="EMBL/GenBank/DDBJ databases">
        <authorList>
            <person name="Varghese N."/>
            <person name="Submissions S."/>
        </authorList>
    </citation>
    <scope>NUCLEOTIDE SEQUENCE [LARGE SCALE GENOMIC DNA]</scope>
    <source>
        <strain evidence="10">MSL47</strain>
    </source>
</reference>
<keyword evidence="5 8" id="KW-0812">Transmembrane</keyword>
<dbReference type="GO" id="GO:0009847">
    <property type="term" value="P:spore germination"/>
    <property type="evidence" value="ECO:0007669"/>
    <property type="project" value="InterPro"/>
</dbReference>
<sequence length="356" mass="38812">MSEKISSFEAFWIGIAVILPTIVMTAPNIVIEACGGLAWAPIIVAGTFMGSLNHLFLTLGCNFSNKSIVDDSKEIFGKILGKVILLPYIAVLIITNLFLLVFSTGYIQFVMEKASGVGLWIAISILVGYLSYSGIETIARSNTIGSFILLVGIVIIILTTPLVITINLDNLKPLIFSFKKVIAGGLYPARLFFYHSVILIVLKPYFSKKRGAIKAIGLSNLIIQIVVSILVILLVATFGKELAVTLNFSFHNLSDLSLAGVETITFVIWILGNILKIGIFNFAAVKLIANLFELKDYRKIVIPFTFSILALTVYSTDIRLPGSDTKYFVIGALLTVSLPTILLLILAYALVGRRNG</sequence>
<evidence type="ECO:0000256" key="6">
    <source>
        <dbReference type="ARBA" id="ARBA00022989"/>
    </source>
</evidence>
<dbReference type="PANTHER" id="PTHR34975:SF2">
    <property type="entry name" value="SPORE GERMINATION PROTEIN A2"/>
    <property type="match status" value="1"/>
</dbReference>
<keyword evidence="7 8" id="KW-0472">Membrane</keyword>
<dbReference type="Pfam" id="PF03845">
    <property type="entry name" value="Spore_permease"/>
    <property type="match status" value="1"/>
</dbReference>
<name>A0A285G0P0_9FIRM</name>
<dbReference type="RefSeq" id="WP_097016681.1">
    <property type="nucleotide sequence ID" value="NZ_OBDZ01000004.1"/>
</dbReference>
<evidence type="ECO:0000256" key="8">
    <source>
        <dbReference type="SAM" id="Phobius"/>
    </source>
</evidence>
<gene>
    <name evidence="9" type="ORF">SAMN06265827_10431</name>
</gene>
<evidence type="ECO:0000256" key="7">
    <source>
        <dbReference type="ARBA" id="ARBA00023136"/>
    </source>
</evidence>
<evidence type="ECO:0000313" key="10">
    <source>
        <dbReference type="Proteomes" id="UP000219573"/>
    </source>
</evidence>
<comment type="similarity">
    <text evidence="2">Belongs to the amino acid-polyamine-organocation (APC) superfamily. Spore germination protein (SGP) (TC 2.A.3.9) family.</text>
</comment>
<feature type="transmembrane region" description="Helical" evidence="8">
    <location>
        <begin position="37"/>
        <end position="59"/>
    </location>
</feature>
<keyword evidence="6 8" id="KW-1133">Transmembrane helix</keyword>
<evidence type="ECO:0000313" key="9">
    <source>
        <dbReference type="EMBL" id="SNY16978.1"/>
    </source>
</evidence>
<feature type="transmembrane region" description="Helical" evidence="8">
    <location>
        <begin position="79"/>
        <end position="102"/>
    </location>
</feature>
<feature type="transmembrane region" description="Helical" evidence="8">
    <location>
        <begin position="186"/>
        <end position="206"/>
    </location>
</feature>
<keyword evidence="3" id="KW-0813">Transport</keyword>
<accession>A0A285G0P0</accession>
<keyword evidence="10" id="KW-1185">Reference proteome</keyword>
<dbReference type="OrthoDB" id="1675410at2"/>
<evidence type="ECO:0000256" key="4">
    <source>
        <dbReference type="ARBA" id="ARBA00022544"/>
    </source>
</evidence>
<feature type="transmembrane region" description="Helical" evidence="8">
    <location>
        <begin position="297"/>
        <end position="315"/>
    </location>
</feature>
<feature type="transmembrane region" description="Helical" evidence="8">
    <location>
        <begin position="218"/>
        <end position="238"/>
    </location>
</feature>
<dbReference type="Proteomes" id="UP000219573">
    <property type="component" value="Unassembled WGS sequence"/>
</dbReference>
<dbReference type="GO" id="GO:0016020">
    <property type="term" value="C:membrane"/>
    <property type="evidence" value="ECO:0007669"/>
    <property type="project" value="UniProtKB-SubCell"/>
</dbReference>
<keyword evidence="4" id="KW-0309">Germination</keyword>
<dbReference type="EMBL" id="OBDZ01000004">
    <property type="protein sequence ID" value="SNY16978.1"/>
    <property type="molecule type" value="Genomic_DNA"/>
</dbReference>
<dbReference type="AlphaFoldDB" id="A0A285G0P0"/>
<evidence type="ECO:0000256" key="5">
    <source>
        <dbReference type="ARBA" id="ARBA00022692"/>
    </source>
</evidence>
<feature type="transmembrane region" description="Helical" evidence="8">
    <location>
        <begin position="12"/>
        <end position="31"/>
    </location>
</feature>
<evidence type="ECO:0000256" key="3">
    <source>
        <dbReference type="ARBA" id="ARBA00022448"/>
    </source>
</evidence>
<evidence type="ECO:0000256" key="2">
    <source>
        <dbReference type="ARBA" id="ARBA00007998"/>
    </source>
</evidence>
<protein>
    <submittedName>
        <fullName evidence="9">Spore germination protein</fullName>
    </submittedName>
</protein>
<feature type="transmembrane region" description="Helical" evidence="8">
    <location>
        <begin position="114"/>
        <end position="132"/>
    </location>
</feature>
<organism evidence="9 10">
    <name type="scientific">Orenia metallireducens</name>
    <dbReference type="NCBI Taxonomy" id="1413210"/>
    <lineage>
        <taxon>Bacteria</taxon>
        <taxon>Bacillati</taxon>
        <taxon>Bacillota</taxon>
        <taxon>Clostridia</taxon>
        <taxon>Halanaerobiales</taxon>
        <taxon>Halobacteroidaceae</taxon>
        <taxon>Orenia</taxon>
    </lineage>
</organism>
<comment type="subcellular location">
    <subcellularLocation>
        <location evidence="1">Membrane</location>
        <topology evidence="1">Multi-pass membrane protein</topology>
    </subcellularLocation>
</comment>
<dbReference type="PANTHER" id="PTHR34975">
    <property type="entry name" value="SPORE GERMINATION PROTEIN A2"/>
    <property type="match status" value="1"/>
</dbReference>
<feature type="transmembrane region" description="Helical" evidence="8">
    <location>
        <begin position="327"/>
        <end position="351"/>
    </location>
</feature>
<evidence type="ECO:0000256" key="1">
    <source>
        <dbReference type="ARBA" id="ARBA00004141"/>
    </source>
</evidence>
<dbReference type="InterPro" id="IPR004761">
    <property type="entry name" value="Spore_GerAB"/>
</dbReference>
<proteinExistence type="inferred from homology"/>